<dbReference type="GO" id="GO:0003677">
    <property type="term" value="F:DNA binding"/>
    <property type="evidence" value="ECO:0007669"/>
    <property type="project" value="UniProtKB-KW"/>
</dbReference>
<dbReference type="PANTHER" id="PTHR36206">
    <property type="entry name" value="ASPERCRYPTIN BIOSYNTHESIS CLUSTER-SPECIFIC TRANSCRIPTION REGULATOR ATNN-RELATED"/>
    <property type="match status" value="1"/>
</dbReference>
<keyword evidence="4" id="KW-0238">DNA-binding</keyword>
<gene>
    <name evidence="8" type="ORF">BDV95DRAFT_481922</name>
</gene>
<reference evidence="8 9" key="1">
    <citation type="submission" date="2020-01" db="EMBL/GenBank/DDBJ databases">
        <authorList>
            <consortium name="DOE Joint Genome Institute"/>
            <person name="Haridas S."/>
            <person name="Albert R."/>
            <person name="Binder M."/>
            <person name="Bloem J."/>
            <person name="Labutti K."/>
            <person name="Salamov A."/>
            <person name="Andreopoulos B."/>
            <person name="Baker S.E."/>
            <person name="Barry K."/>
            <person name="Bills G."/>
            <person name="Bluhm B.H."/>
            <person name="Cannon C."/>
            <person name="Castanera R."/>
            <person name="Culley D.E."/>
            <person name="Daum C."/>
            <person name="Ezra D."/>
            <person name="Gonzalez J.B."/>
            <person name="Henrissat B."/>
            <person name="Kuo A."/>
            <person name="Liang C."/>
            <person name="Lipzen A."/>
            <person name="Lutzoni F."/>
            <person name="Magnuson J."/>
            <person name="Mondo S."/>
            <person name="Nolan M."/>
            <person name="Ohm R."/>
            <person name="Pangilinan J."/>
            <person name="Park H.-J.H."/>
            <person name="Ramirez L."/>
            <person name="Alfaro M."/>
            <person name="Sun H."/>
            <person name="Tritt A."/>
            <person name="Yoshinaga Y."/>
            <person name="Zwiers L.-H.L."/>
            <person name="Turgeon B.G."/>
            <person name="Goodwin S.B."/>
            <person name="Spatafora J.W."/>
            <person name="Crous P.W."/>
            <person name="Grigoriev I.V."/>
        </authorList>
    </citation>
    <scope>NUCLEOTIDE SEQUENCE [LARGE SCALE GENOMIC DNA]</scope>
    <source>
        <strain evidence="8 9">CBS 611.86</strain>
    </source>
</reference>
<evidence type="ECO:0000313" key="9">
    <source>
        <dbReference type="Proteomes" id="UP000481861"/>
    </source>
</evidence>
<protein>
    <recommendedName>
        <fullName evidence="7">Zn(2)-C6 fungal-type domain-containing protein</fullName>
    </recommendedName>
</protein>
<keyword evidence="6" id="KW-0539">Nucleus</keyword>
<name>A0A7C8MD74_9PLEO</name>
<comment type="caution">
    <text evidence="8">The sequence shown here is derived from an EMBL/GenBank/DDBJ whole genome shotgun (WGS) entry which is preliminary data.</text>
</comment>
<dbReference type="Proteomes" id="UP000481861">
    <property type="component" value="Unassembled WGS sequence"/>
</dbReference>
<evidence type="ECO:0000256" key="1">
    <source>
        <dbReference type="ARBA" id="ARBA00022723"/>
    </source>
</evidence>
<evidence type="ECO:0000256" key="6">
    <source>
        <dbReference type="ARBA" id="ARBA00023242"/>
    </source>
</evidence>
<evidence type="ECO:0000256" key="5">
    <source>
        <dbReference type="ARBA" id="ARBA00023163"/>
    </source>
</evidence>
<evidence type="ECO:0000313" key="8">
    <source>
        <dbReference type="EMBL" id="KAF2877540.1"/>
    </source>
</evidence>
<dbReference type="GO" id="GO:0000981">
    <property type="term" value="F:DNA-binding transcription factor activity, RNA polymerase II-specific"/>
    <property type="evidence" value="ECO:0007669"/>
    <property type="project" value="InterPro"/>
</dbReference>
<dbReference type="PROSITE" id="PS50048">
    <property type="entry name" value="ZN2_CY6_FUNGAL_2"/>
    <property type="match status" value="1"/>
</dbReference>
<keyword evidence="5" id="KW-0804">Transcription</keyword>
<dbReference type="AlphaFoldDB" id="A0A7C8MD74"/>
<dbReference type="PANTHER" id="PTHR36206:SF12">
    <property type="entry name" value="ASPERCRYPTIN BIOSYNTHESIS CLUSTER-SPECIFIC TRANSCRIPTION REGULATOR ATNN-RELATED"/>
    <property type="match status" value="1"/>
</dbReference>
<dbReference type="PROSITE" id="PS00463">
    <property type="entry name" value="ZN2_CY6_FUNGAL_1"/>
    <property type="match status" value="1"/>
</dbReference>
<dbReference type="InterPro" id="IPR036864">
    <property type="entry name" value="Zn2-C6_fun-type_DNA-bd_sf"/>
</dbReference>
<dbReference type="SUPFAM" id="SSF57701">
    <property type="entry name" value="Zn2/Cys6 DNA-binding domain"/>
    <property type="match status" value="1"/>
</dbReference>
<dbReference type="SMART" id="SM00066">
    <property type="entry name" value="GAL4"/>
    <property type="match status" value="1"/>
</dbReference>
<feature type="domain" description="Zn(2)-C6 fungal-type" evidence="7">
    <location>
        <begin position="20"/>
        <end position="48"/>
    </location>
</feature>
<dbReference type="EMBL" id="JAADJZ010000002">
    <property type="protein sequence ID" value="KAF2877540.1"/>
    <property type="molecule type" value="Genomic_DNA"/>
</dbReference>
<proteinExistence type="predicted"/>
<keyword evidence="1" id="KW-0479">Metal-binding</keyword>
<dbReference type="InterPro" id="IPR052360">
    <property type="entry name" value="Transcr_Regulatory_Proteins"/>
</dbReference>
<dbReference type="InterPro" id="IPR001138">
    <property type="entry name" value="Zn2Cys6_DnaBD"/>
</dbReference>
<dbReference type="GO" id="GO:0008270">
    <property type="term" value="F:zinc ion binding"/>
    <property type="evidence" value="ECO:0007669"/>
    <property type="project" value="InterPro"/>
</dbReference>
<accession>A0A7C8MD74</accession>
<dbReference type="Pfam" id="PF00172">
    <property type="entry name" value="Zn_clus"/>
    <property type="match status" value="1"/>
</dbReference>
<evidence type="ECO:0000256" key="4">
    <source>
        <dbReference type="ARBA" id="ARBA00023125"/>
    </source>
</evidence>
<evidence type="ECO:0000259" key="7">
    <source>
        <dbReference type="PROSITE" id="PS50048"/>
    </source>
</evidence>
<keyword evidence="3" id="KW-0805">Transcription regulation</keyword>
<keyword evidence="9" id="KW-1185">Reference proteome</keyword>
<evidence type="ECO:0000256" key="3">
    <source>
        <dbReference type="ARBA" id="ARBA00023015"/>
    </source>
</evidence>
<evidence type="ECO:0000256" key="2">
    <source>
        <dbReference type="ARBA" id="ARBA00022833"/>
    </source>
</evidence>
<dbReference type="OrthoDB" id="2593732at2759"/>
<sequence>MNSDREGQRKRAKHTRSKQGCRVCRIRRIRCDLVRPACLKCSSTGRKCEGYPTAPGDSCSALRLVPRSPFASSASSQQERRSLHYFQCQTAPQFTGHFDSDFWSSLVLQVGSREPCVQSAVVALGSLHEAFENCSTPGRPITTHQPSVHAYDYYSRAISLLNTHIRTEGWQGLDVSLICCILCVGFEWLRGCYAAADTHLRSGLLILRQWFENRGSGPCSISFFSPAGHLIRSQLTPMFTRLTLQARSFIATQYPWTPAMLEEKPIVDSKGLKAALESLEAILCQMYLQAEAYEEMNEQRLATFSNRLAHWSKLYAHHLSTVEPTPHTIVLVLLYETATIMLGTSHSYSQMQFDAYTPNFLRIVEMAELLSSSTTSRFSMDIETVPLLYYVGIKCRHSIIRRKAIALLASGARREGAWDGSATARLAEEIVHIEEGGVLDENEQHAVSATARVCNLRVHYNLEHRNVAFRFMRQHESVWSPERTVSW</sequence>
<keyword evidence="2" id="KW-0862">Zinc</keyword>
<dbReference type="Gene3D" id="4.10.240.10">
    <property type="entry name" value="Zn(2)-C6 fungal-type DNA-binding domain"/>
    <property type="match status" value="1"/>
</dbReference>
<organism evidence="8 9">
    <name type="scientific">Massariosphaeria phaeospora</name>
    <dbReference type="NCBI Taxonomy" id="100035"/>
    <lineage>
        <taxon>Eukaryota</taxon>
        <taxon>Fungi</taxon>
        <taxon>Dikarya</taxon>
        <taxon>Ascomycota</taxon>
        <taxon>Pezizomycotina</taxon>
        <taxon>Dothideomycetes</taxon>
        <taxon>Pleosporomycetidae</taxon>
        <taxon>Pleosporales</taxon>
        <taxon>Pleosporales incertae sedis</taxon>
        <taxon>Massariosphaeria</taxon>
    </lineage>
</organism>